<dbReference type="EMBL" id="JACRDE010000262">
    <property type="protein sequence ID" value="MBI5249761.1"/>
    <property type="molecule type" value="Genomic_DNA"/>
</dbReference>
<dbReference type="FunFam" id="2.40.50.100:FF:000003">
    <property type="entry name" value="Acetyl-CoA carboxylase biotin carboxyl carrier protein"/>
    <property type="match status" value="1"/>
</dbReference>
<evidence type="ECO:0000313" key="4">
    <source>
        <dbReference type="Proteomes" id="UP000807825"/>
    </source>
</evidence>
<comment type="caution">
    <text evidence="3">The sequence shown here is derived from an EMBL/GenBank/DDBJ whole genome shotgun (WGS) entry which is preliminary data.</text>
</comment>
<dbReference type="PANTHER" id="PTHR45266">
    <property type="entry name" value="OXALOACETATE DECARBOXYLASE ALPHA CHAIN"/>
    <property type="match status" value="1"/>
</dbReference>
<dbReference type="InterPro" id="IPR050709">
    <property type="entry name" value="Biotin_Carboxyl_Carrier/Decarb"/>
</dbReference>
<gene>
    <name evidence="3" type="ORF">HY912_09715</name>
</gene>
<dbReference type="PROSITE" id="PS50968">
    <property type="entry name" value="BIOTINYL_LIPOYL"/>
    <property type="match status" value="1"/>
</dbReference>
<dbReference type="Proteomes" id="UP000807825">
    <property type="component" value="Unassembled WGS sequence"/>
</dbReference>
<dbReference type="InterPro" id="IPR011053">
    <property type="entry name" value="Single_hybrid_motif"/>
</dbReference>
<name>A0A9D6V4C1_9BACT</name>
<organism evidence="3 4">
    <name type="scientific">Desulfomonile tiedjei</name>
    <dbReference type="NCBI Taxonomy" id="2358"/>
    <lineage>
        <taxon>Bacteria</taxon>
        <taxon>Pseudomonadati</taxon>
        <taxon>Thermodesulfobacteriota</taxon>
        <taxon>Desulfomonilia</taxon>
        <taxon>Desulfomonilales</taxon>
        <taxon>Desulfomonilaceae</taxon>
        <taxon>Desulfomonile</taxon>
    </lineage>
</organism>
<accession>A0A9D6V4C1</accession>
<evidence type="ECO:0000259" key="2">
    <source>
        <dbReference type="PROSITE" id="PS50968"/>
    </source>
</evidence>
<evidence type="ECO:0000313" key="3">
    <source>
        <dbReference type="EMBL" id="MBI5249761.1"/>
    </source>
</evidence>
<feature type="domain" description="Lipoyl-binding" evidence="2">
    <location>
        <begin position="89"/>
        <end position="164"/>
    </location>
</feature>
<dbReference type="CDD" id="cd06850">
    <property type="entry name" value="biotinyl_domain"/>
    <property type="match status" value="1"/>
</dbReference>
<dbReference type="PANTHER" id="PTHR45266:SF3">
    <property type="entry name" value="OXALOACETATE DECARBOXYLASE ALPHA CHAIN"/>
    <property type="match status" value="1"/>
</dbReference>
<dbReference type="SUPFAM" id="SSF51230">
    <property type="entry name" value="Single hybrid motif"/>
    <property type="match status" value="1"/>
</dbReference>
<sequence length="173" mass="18577">MQYKIKIGDQVYPVETGPASDTGEIVLTLDGQQRVLAVRDVGPNQLHVSVEGNAANIFVARTQDGAWVWINGKARFVQDADLVPRRKRRGPDDAPGEVTPPTPASVVRVLVEQGQEIEKGQGCVVVSAMKMEITLTAPYSGTVKAVNTAAGAQVSPGEILVEIHPRTEPDQNE</sequence>
<dbReference type="Pfam" id="PF00364">
    <property type="entry name" value="Biotin_lipoyl"/>
    <property type="match status" value="1"/>
</dbReference>
<dbReference type="AlphaFoldDB" id="A0A9D6V4C1"/>
<keyword evidence="1" id="KW-0092">Biotin</keyword>
<proteinExistence type="predicted"/>
<reference evidence="3" key="1">
    <citation type="submission" date="2020-07" db="EMBL/GenBank/DDBJ databases">
        <title>Huge and variable diversity of episymbiotic CPR bacteria and DPANN archaea in groundwater ecosystems.</title>
        <authorList>
            <person name="He C.Y."/>
            <person name="Keren R."/>
            <person name="Whittaker M."/>
            <person name="Farag I.F."/>
            <person name="Doudna J."/>
            <person name="Cate J.H.D."/>
            <person name="Banfield J.F."/>
        </authorList>
    </citation>
    <scope>NUCLEOTIDE SEQUENCE</scope>
    <source>
        <strain evidence="3">NC_groundwater_1664_Pr3_B-0.1um_52_9</strain>
    </source>
</reference>
<evidence type="ECO:0000256" key="1">
    <source>
        <dbReference type="ARBA" id="ARBA00023267"/>
    </source>
</evidence>
<dbReference type="Gene3D" id="2.40.50.100">
    <property type="match status" value="1"/>
</dbReference>
<protein>
    <recommendedName>
        <fullName evidence="2">Lipoyl-binding domain-containing protein</fullName>
    </recommendedName>
</protein>
<dbReference type="InterPro" id="IPR000089">
    <property type="entry name" value="Biotin_lipoyl"/>
</dbReference>